<dbReference type="SUPFAM" id="SSF102588">
    <property type="entry name" value="LmbE-like"/>
    <property type="match status" value="1"/>
</dbReference>
<dbReference type="HAMAP" id="MF_01696">
    <property type="entry name" value="MshB"/>
    <property type="match status" value="1"/>
</dbReference>
<reference evidence="5" key="1">
    <citation type="submission" date="2022-10" db="EMBL/GenBank/DDBJ databases">
        <title>The complete genomes of actinobacterial strains from the NBC collection.</title>
        <authorList>
            <person name="Joergensen T.S."/>
            <person name="Alvarez Arevalo M."/>
            <person name="Sterndorff E.B."/>
            <person name="Faurdal D."/>
            <person name="Vuksanovic O."/>
            <person name="Mourched A.-S."/>
            <person name="Charusanti P."/>
            <person name="Shaw S."/>
            <person name="Blin K."/>
            <person name="Weber T."/>
        </authorList>
    </citation>
    <scope>NUCLEOTIDE SEQUENCE</scope>
    <source>
        <strain evidence="5">NBC_00119</strain>
    </source>
</reference>
<dbReference type="InterPro" id="IPR017810">
    <property type="entry name" value="Mycothiol_biosynthesis_MshB"/>
</dbReference>
<feature type="binding site" evidence="4">
    <location>
        <position position="18"/>
    </location>
    <ligand>
        <name>Zn(2+)</name>
        <dbReference type="ChEBI" id="CHEBI:29105"/>
    </ligand>
</feature>
<organism evidence="5">
    <name type="scientific">Streptomyces sp. NBC_00119</name>
    <dbReference type="NCBI Taxonomy" id="2975659"/>
    <lineage>
        <taxon>Bacteria</taxon>
        <taxon>Bacillati</taxon>
        <taxon>Actinomycetota</taxon>
        <taxon>Actinomycetes</taxon>
        <taxon>Kitasatosporales</taxon>
        <taxon>Streptomycetaceae</taxon>
        <taxon>Streptomyces</taxon>
    </lineage>
</organism>
<name>A0AAU1U747_9ACTN</name>
<feature type="binding site" evidence="4">
    <location>
        <position position="150"/>
    </location>
    <ligand>
        <name>Zn(2+)</name>
        <dbReference type="ChEBI" id="CHEBI:29105"/>
    </ligand>
</feature>
<comment type="catalytic activity">
    <reaction evidence="4">
        <text>1D-myo-inositol 2-acetamido-2-deoxy-alpha-D-glucopyranoside + H2O = 1D-myo-inositol 2-amino-2-deoxy-alpha-D-glucopyranoside + acetate</text>
        <dbReference type="Rhea" id="RHEA:26180"/>
        <dbReference type="ChEBI" id="CHEBI:15377"/>
        <dbReference type="ChEBI" id="CHEBI:30089"/>
        <dbReference type="ChEBI" id="CHEBI:52442"/>
        <dbReference type="ChEBI" id="CHEBI:58886"/>
        <dbReference type="EC" id="3.5.1.103"/>
    </reaction>
</comment>
<keyword evidence="2 4" id="KW-0378">Hydrolase</keyword>
<dbReference type="PANTHER" id="PTHR12993:SF26">
    <property type="entry name" value="1D-MYO-INOSITOL 2-ACETAMIDO-2-DEOXY-ALPHA-D-GLUCOPYRANOSIDE DEACETYLASE"/>
    <property type="match status" value="1"/>
</dbReference>
<dbReference type="EMBL" id="CP108195">
    <property type="protein sequence ID" value="WTS13270.1"/>
    <property type="molecule type" value="Genomic_DNA"/>
</dbReference>
<dbReference type="EC" id="3.5.1.103" evidence="4"/>
<dbReference type="GO" id="GO:0008270">
    <property type="term" value="F:zinc ion binding"/>
    <property type="evidence" value="ECO:0007669"/>
    <property type="project" value="UniProtKB-UniRule"/>
</dbReference>
<dbReference type="InterPro" id="IPR024078">
    <property type="entry name" value="LmbE-like_dom_sf"/>
</dbReference>
<protein>
    <recommendedName>
        <fullName evidence="4">1D-myo-inositol 2-acetamido-2-deoxy-alpha-D-glucopyranoside deacetylase</fullName>
        <shortName evidence="4">GlcNAc-Ins deacetylase</shortName>
        <ecNumber evidence="4">3.5.1.103</ecNumber>
    </recommendedName>
    <alternativeName>
        <fullName evidence="4">N-acetyl-1-D-myo-inositol-2-amino-2-deoxy-alpha-D-glucopyranoside deacetylase</fullName>
    </alternativeName>
</protein>
<evidence type="ECO:0000256" key="4">
    <source>
        <dbReference type="HAMAP-Rule" id="MF_01696"/>
    </source>
</evidence>
<comment type="function">
    <text evidence="4">Catalyzes the deacetylation of 1D-myo-inositol 2-acetamido-2-deoxy-alpha-D-glucopyranoside (GlcNAc-Ins) in the mycothiol biosynthesis pathway.</text>
</comment>
<dbReference type="GO" id="GO:0035595">
    <property type="term" value="F:N-acetylglucosaminylinositol deacetylase activity"/>
    <property type="evidence" value="ECO:0007669"/>
    <property type="project" value="UniProtKB-EC"/>
</dbReference>
<keyword evidence="1 4" id="KW-0479">Metal-binding</keyword>
<comment type="cofactor">
    <cofactor evidence="4">
        <name>Zn(2+)</name>
        <dbReference type="ChEBI" id="CHEBI:29105"/>
    </cofactor>
    <text evidence="4">Binds 1 zinc ion per subunit.</text>
</comment>
<dbReference type="GO" id="GO:0010125">
    <property type="term" value="P:mycothiol biosynthetic process"/>
    <property type="evidence" value="ECO:0007669"/>
    <property type="project" value="UniProtKB-UniRule"/>
</dbReference>
<dbReference type="NCBIfam" id="TIGR03445">
    <property type="entry name" value="mycothiol_MshB"/>
    <property type="match status" value="1"/>
</dbReference>
<proteinExistence type="inferred from homology"/>
<evidence type="ECO:0000256" key="3">
    <source>
        <dbReference type="ARBA" id="ARBA00022833"/>
    </source>
</evidence>
<accession>A0AAU1U747</accession>
<evidence type="ECO:0000256" key="1">
    <source>
        <dbReference type="ARBA" id="ARBA00022723"/>
    </source>
</evidence>
<feature type="binding site" evidence="4">
    <location>
        <position position="15"/>
    </location>
    <ligand>
        <name>Zn(2+)</name>
        <dbReference type="ChEBI" id="CHEBI:29105"/>
    </ligand>
</feature>
<dbReference type="InterPro" id="IPR003737">
    <property type="entry name" value="GlcNAc_PI_deacetylase-related"/>
</dbReference>
<gene>
    <name evidence="4 5" type="primary">mshB</name>
    <name evidence="5" type="ORF">OHU69_20800</name>
</gene>
<sequence length="297" mass="32219">MTELPDRRLLLVHAHPDDESINNGATMAKYAADGAHVTLVTCTLGEEGEVIPDVLAHLAPDREDILGPHRIGELTAAMKELGVTDHRFLGGPGRFRDSGMMGAEQNDRPGAFWSADLDEAAAYLVEVIREVRPQVLVTYDPDGGYGHPDHIQAHRVAMRAAELAAEPAFRRDLGDTHTVAKIYWNRVPRSVAEERFRWLAGVLGSTPYETAAEIGDVPGVVDDERVTAEIDGRAFVAAKTAAMRAHTTQVEIAPGGEPVFALSNGLAQPVFDKEYYELARGEAEAPYETDLFAGVVA</sequence>
<dbReference type="Pfam" id="PF02585">
    <property type="entry name" value="PIG-L"/>
    <property type="match status" value="1"/>
</dbReference>
<comment type="similarity">
    <text evidence="4">Belongs to the MshB deacetylase family.</text>
</comment>
<dbReference type="Gene3D" id="3.40.50.10320">
    <property type="entry name" value="LmbE-like"/>
    <property type="match status" value="1"/>
</dbReference>
<evidence type="ECO:0000313" key="5">
    <source>
        <dbReference type="EMBL" id="WTS13270.1"/>
    </source>
</evidence>
<evidence type="ECO:0000256" key="2">
    <source>
        <dbReference type="ARBA" id="ARBA00022801"/>
    </source>
</evidence>
<dbReference type="AlphaFoldDB" id="A0AAU1U747"/>
<keyword evidence="3 4" id="KW-0862">Zinc</keyword>
<dbReference type="PANTHER" id="PTHR12993">
    <property type="entry name" value="N-ACETYLGLUCOSAMINYL-PHOSPHATIDYLINOSITOL DE-N-ACETYLASE-RELATED"/>
    <property type="match status" value="1"/>
</dbReference>